<sequence>MKKKNVFLKYKKIFFLIFLFFLFVLSICTFLIQKKNIKINHEKIIEEFKNIVDLNEEKNLKITKKEILFFKKNKNIYGILVGMNLAKKYFVQHKYNNSIKILKKILSFNPEENLIYLTKLNLVKIYIKKKDFSLALKVIKHVKDDSWKIVFENYKNILLSKKRNIK</sequence>
<dbReference type="InterPro" id="IPR011990">
    <property type="entry name" value="TPR-like_helical_dom_sf"/>
</dbReference>
<feature type="domain" description="Ancillary SecYEG translocon subunit/Cell division coordinator CpoB TPR" evidence="2">
    <location>
        <begin position="48"/>
        <end position="155"/>
    </location>
</feature>
<evidence type="ECO:0000313" key="4">
    <source>
        <dbReference type="Proteomes" id="UP000271849"/>
    </source>
</evidence>
<gene>
    <name evidence="3" type="primary">yfgM</name>
    <name evidence="3" type="ORF">BUCINSTRO3249_0408</name>
</gene>
<dbReference type="OrthoDB" id="6553964at2"/>
<dbReference type="Pfam" id="PF09976">
    <property type="entry name" value="TPR_21"/>
    <property type="match status" value="1"/>
</dbReference>
<dbReference type="AlphaFoldDB" id="A0A3B1DX97"/>
<organism evidence="3 4">
    <name type="scientific">Buchnera aphidicola</name>
    <name type="common">Cinara strobi</name>
    <dbReference type="NCBI Taxonomy" id="1921549"/>
    <lineage>
        <taxon>Bacteria</taxon>
        <taxon>Pseudomonadati</taxon>
        <taxon>Pseudomonadota</taxon>
        <taxon>Gammaproteobacteria</taxon>
        <taxon>Enterobacterales</taxon>
        <taxon>Erwiniaceae</taxon>
        <taxon>Buchnera</taxon>
    </lineage>
</organism>
<feature type="transmembrane region" description="Helical" evidence="1">
    <location>
        <begin position="12"/>
        <end position="32"/>
    </location>
</feature>
<dbReference type="Proteomes" id="UP000271849">
    <property type="component" value="Chromosome"/>
</dbReference>
<dbReference type="SUPFAM" id="SSF48452">
    <property type="entry name" value="TPR-like"/>
    <property type="match status" value="1"/>
</dbReference>
<name>A0A3B1DX97_9GAMM</name>
<dbReference type="STRING" id="1921549.GCA_900128825_00408"/>
<evidence type="ECO:0000313" key="3">
    <source>
        <dbReference type="EMBL" id="VAX76923.1"/>
    </source>
</evidence>
<evidence type="ECO:0000259" key="2">
    <source>
        <dbReference type="Pfam" id="PF09976"/>
    </source>
</evidence>
<keyword evidence="1" id="KW-0812">Transmembrane</keyword>
<keyword evidence="1" id="KW-1133">Transmembrane helix</keyword>
<dbReference type="Gene3D" id="1.25.40.10">
    <property type="entry name" value="Tetratricopeptide repeat domain"/>
    <property type="match status" value="1"/>
</dbReference>
<proteinExistence type="predicted"/>
<evidence type="ECO:0000256" key="1">
    <source>
        <dbReference type="SAM" id="Phobius"/>
    </source>
</evidence>
<dbReference type="RefSeq" id="WP_158349256.1">
    <property type="nucleotide sequence ID" value="NZ_LR025085.1"/>
</dbReference>
<dbReference type="EMBL" id="LR025085">
    <property type="protein sequence ID" value="VAX76923.1"/>
    <property type="molecule type" value="Genomic_DNA"/>
</dbReference>
<accession>A0A3B1DX97</accession>
<keyword evidence="1" id="KW-0472">Membrane</keyword>
<protein>
    <submittedName>
        <fullName evidence="3">Putative UPF0070 protein YfgM</fullName>
    </submittedName>
</protein>
<dbReference type="InterPro" id="IPR018704">
    <property type="entry name" value="SecYEG/CpoB_TPR"/>
</dbReference>
<reference evidence="4" key="1">
    <citation type="submission" date="2018-09" db="EMBL/GenBank/DDBJ databases">
        <authorList>
            <person name="Manzano-Marin A."/>
            <person name="Manzano-Marin A."/>
        </authorList>
    </citation>
    <scope>NUCLEOTIDE SEQUENCE [LARGE SCALE GENOMIC DNA]</scope>
    <source>
        <strain evidence="4">BuCistrobi</strain>
    </source>
</reference>